<dbReference type="Proteomes" id="UP000670947">
    <property type="component" value="Unassembled WGS sequence"/>
</dbReference>
<dbReference type="InterPro" id="IPR057336">
    <property type="entry name" value="GerAC_N"/>
</dbReference>
<name>A0ABS3W3T6_9BACL</name>
<dbReference type="Pfam" id="PF05504">
    <property type="entry name" value="Spore_GerAC"/>
    <property type="match status" value="1"/>
</dbReference>
<keyword evidence="7" id="KW-0449">Lipoprotein</keyword>
<keyword evidence="6" id="KW-0564">Palmitate</keyword>
<comment type="caution">
    <text evidence="10">The sequence shown here is derived from an EMBL/GenBank/DDBJ whole genome shotgun (WGS) entry which is preliminary data.</text>
</comment>
<evidence type="ECO:0000256" key="7">
    <source>
        <dbReference type="ARBA" id="ARBA00023288"/>
    </source>
</evidence>
<comment type="similarity">
    <text evidence="2">Belongs to the GerABKC lipoprotein family.</text>
</comment>
<proteinExistence type="inferred from homology"/>
<evidence type="ECO:0000313" key="10">
    <source>
        <dbReference type="EMBL" id="MBO7742974.1"/>
    </source>
</evidence>
<evidence type="ECO:0000256" key="4">
    <source>
        <dbReference type="ARBA" id="ARBA00022729"/>
    </source>
</evidence>
<dbReference type="Pfam" id="PF25198">
    <property type="entry name" value="Spore_GerAC_N"/>
    <property type="match status" value="1"/>
</dbReference>
<keyword evidence="4" id="KW-0732">Signal</keyword>
<evidence type="ECO:0000313" key="11">
    <source>
        <dbReference type="Proteomes" id="UP000670947"/>
    </source>
</evidence>
<evidence type="ECO:0000256" key="5">
    <source>
        <dbReference type="ARBA" id="ARBA00023136"/>
    </source>
</evidence>
<comment type="subcellular location">
    <subcellularLocation>
        <location evidence="1">Membrane</location>
        <topology evidence="1">Lipid-anchor</topology>
    </subcellularLocation>
</comment>
<evidence type="ECO:0000259" key="9">
    <source>
        <dbReference type="Pfam" id="PF25198"/>
    </source>
</evidence>
<dbReference type="RefSeq" id="WP_208845924.1">
    <property type="nucleotide sequence ID" value="NZ_JAGGDJ010000001.1"/>
</dbReference>
<dbReference type="PANTHER" id="PTHR35789">
    <property type="entry name" value="SPORE GERMINATION PROTEIN B3"/>
    <property type="match status" value="1"/>
</dbReference>
<dbReference type="EMBL" id="JAGGDJ010000001">
    <property type="protein sequence ID" value="MBO7742974.1"/>
    <property type="molecule type" value="Genomic_DNA"/>
</dbReference>
<dbReference type="InterPro" id="IPR008844">
    <property type="entry name" value="Spore_GerAC-like"/>
</dbReference>
<evidence type="ECO:0000256" key="1">
    <source>
        <dbReference type="ARBA" id="ARBA00004635"/>
    </source>
</evidence>
<sequence length="373" mass="42466">MTRLRMLLAVMLLLLCTGCWDMREINRLAIVNLTAVDIDPKTGKLVAYYQIINPTSISAKQSGPAKASVYTYSVTEDSPGLFTEKTGTIMSRMLFTPHLQCYVLTERYARRGLNDLINYLEMYTDRRTNVYAVVTDAPLNNVMDTFTPLDRIPGRNLRMLIDWQSRLIGMNRKLTQVKDIAEGIPLSRPTILPMLHYHGDRPASQSDRVERIEGANPGFELADGAVFVHAKMTGKVDRNTMTRYFVLNGEASRSFERLTVNGAGVDVEASHIKVSRHWGPSRLRIAIRADLRVLFNQQKIPLTSRNAREIESAYNRAVQRHAEEFVRLAKDKDWDLLGIGDTRQGRGKWRDVDVTFDVQAKAIWFGNTRTPYQ</sequence>
<evidence type="ECO:0000256" key="2">
    <source>
        <dbReference type="ARBA" id="ARBA00007886"/>
    </source>
</evidence>
<gene>
    <name evidence="10" type="ORF">I8J29_02115</name>
</gene>
<keyword evidence="11" id="KW-1185">Reference proteome</keyword>
<evidence type="ECO:0000259" key="8">
    <source>
        <dbReference type="Pfam" id="PF05504"/>
    </source>
</evidence>
<protein>
    <recommendedName>
        <fullName evidence="12">Ger(X)C family germination protein</fullName>
    </recommendedName>
</protein>
<evidence type="ECO:0000256" key="3">
    <source>
        <dbReference type="ARBA" id="ARBA00022544"/>
    </source>
</evidence>
<keyword evidence="5" id="KW-0472">Membrane</keyword>
<dbReference type="PANTHER" id="PTHR35789:SF1">
    <property type="entry name" value="SPORE GERMINATION PROTEIN B3"/>
    <property type="match status" value="1"/>
</dbReference>
<organism evidence="10 11">
    <name type="scientific">Paenibacillus artemisiicola</name>
    <dbReference type="NCBI Taxonomy" id="1172618"/>
    <lineage>
        <taxon>Bacteria</taxon>
        <taxon>Bacillati</taxon>
        <taxon>Bacillota</taxon>
        <taxon>Bacilli</taxon>
        <taxon>Bacillales</taxon>
        <taxon>Paenibacillaceae</taxon>
        <taxon>Paenibacillus</taxon>
    </lineage>
</organism>
<keyword evidence="3" id="KW-0309">Germination</keyword>
<reference evidence="10 11" key="1">
    <citation type="submission" date="2021-03" db="EMBL/GenBank/DDBJ databases">
        <title>Paenibacillus artemisicola MWE-103 whole genome sequence.</title>
        <authorList>
            <person name="Ham Y.J."/>
        </authorList>
    </citation>
    <scope>NUCLEOTIDE SEQUENCE [LARGE SCALE GENOMIC DNA]</scope>
    <source>
        <strain evidence="10 11">MWE-103</strain>
    </source>
</reference>
<feature type="domain" description="Spore germination GerAC-like C-terminal" evidence="8">
    <location>
        <begin position="224"/>
        <end position="361"/>
    </location>
</feature>
<evidence type="ECO:0008006" key="12">
    <source>
        <dbReference type="Google" id="ProtNLM"/>
    </source>
</evidence>
<feature type="domain" description="Spore germination protein N-terminal" evidence="9">
    <location>
        <begin position="21"/>
        <end position="165"/>
    </location>
</feature>
<accession>A0ABS3W3T6</accession>
<evidence type="ECO:0000256" key="6">
    <source>
        <dbReference type="ARBA" id="ARBA00023139"/>
    </source>
</evidence>
<dbReference type="InterPro" id="IPR046953">
    <property type="entry name" value="Spore_GerAC-like_C"/>
</dbReference>